<evidence type="ECO:0000313" key="3">
    <source>
        <dbReference type="EMBL" id="GHA88288.1"/>
    </source>
</evidence>
<gene>
    <name evidence="3" type="ORF">GCM10009069_09050</name>
</gene>
<proteinExistence type="predicted"/>
<dbReference type="Gene3D" id="2.160.20.10">
    <property type="entry name" value="Single-stranded right-handed beta-helix, Pectin lyase-like"/>
    <property type="match status" value="1"/>
</dbReference>
<dbReference type="Proteomes" id="UP000634004">
    <property type="component" value="Unassembled WGS sequence"/>
</dbReference>
<dbReference type="InterPro" id="IPR012334">
    <property type="entry name" value="Pectin_lyas_fold"/>
</dbReference>
<comment type="caution">
    <text evidence="3">The sequence shown here is derived from an EMBL/GenBank/DDBJ whole genome shotgun (WGS) entry which is preliminary data.</text>
</comment>
<dbReference type="InterPro" id="IPR006626">
    <property type="entry name" value="PbH1"/>
</dbReference>
<dbReference type="InterPro" id="IPR011050">
    <property type="entry name" value="Pectin_lyase_fold/virulence"/>
</dbReference>
<evidence type="ECO:0000313" key="4">
    <source>
        <dbReference type="Proteomes" id="UP000634004"/>
    </source>
</evidence>
<dbReference type="SUPFAM" id="SSF51126">
    <property type="entry name" value="Pectin lyase-like"/>
    <property type="match status" value="1"/>
</dbReference>
<dbReference type="InterPro" id="IPR022442">
    <property type="entry name" value="SO_2930-like_dom"/>
</dbReference>
<dbReference type="InterPro" id="IPR039448">
    <property type="entry name" value="Beta_helix"/>
</dbReference>
<organism evidence="3 4">
    <name type="scientific">Algimonas arctica</name>
    <dbReference type="NCBI Taxonomy" id="1479486"/>
    <lineage>
        <taxon>Bacteria</taxon>
        <taxon>Pseudomonadati</taxon>
        <taxon>Pseudomonadota</taxon>
        <taxon>Alphaproteobacteria</taxon>
        <taxon>Maricaulales</taxon>
        <taxon>Robiginitomaculaceae</taxon>
        <taxon>Algimonas</taxon>
    </lineage>
</organism>
<reference evidence="3" key="2">
    <citation type="submission" date="2020-09" db="EMBL/GenBank/DDBJ databases">
        <authorList>
            <person name="Sun Q."/>
            <person name="Kim S."/>
        </authorList>
    </citation>
    <scope>NUCLEOTIDE SEQUENCE</scope>
    <source>
        <strain evidence="3">KCTC 32513</strain>
    </source>
</reference>
<feature type="chain" id="PRO_5035205831" description="Right handed beta helix domain-containing protein" evidence="1">
    <location>
        <begin position="19"/>
        <end position="396"/>
    </location>
</feature>
<dbReference type="AlphaFoldDB" id="A0A8J3CNF7"/>
<keyword evidence="1" id="KW-0732">Signal</keyword>
<dbReference type="NCBIfam" id="TIGR03805">
    <property type="entry name" value="beta_helix_1"/>
    <property type="match status" value="1"/>
</dbReference>
<dbReference type="EMBL" id="BMZH01000003">
    <property type="protein sequence ID" value="GHA88288.1"/>
    <property type="molecule type" value="Genomic_DNA"/>
</dbReference>
<reference evidence="3" key="1">
    <citation type="journal article" date="2014" name="Int. J. Syst. Evol. Microbiol.">
        <title>Complete genome sequence of Corynebacterium casei LMG S-19264T (=DSM 44701T), isolated from a smear-ripened cheese.</title>
        <authorList>
            <consortium name="US DOE Joint Genome Institute (JGI-PGF)"/>
            <person name="Walter F."/>
            <person name="Albersmeier A."/>
            <person name="Kalinowski J."/>
            <person name="Ruckert C."/>
        </authorList>
    </citation>
    <scope>NUCLEOTIDE SEQUENCE</scope>
    <source>
        <strain evidence="3">KCTC 32513</strain>
    </source>
</reference>
<keyword evidence="4" id="KW-1185">Reference proteome</keyword>
<feature type="signal peptide" evidence="1">
    <location>
        <begin position="1"/>
        <end position="18"/>
    </location>
</feature>
<dbReference type="SMART" id="SM00710">
    <property type="entry name" value="PbH1"/>
    <property type="match status" value="8"/>
</dbReference>
<evidence type="ECO:0000259" key="2">
    <source>
        <dbReference type="Pfam" id="PF13229"/>
    </source>
</evidence>
<dbReference type="RefSeq" id="WP_189495892.1">
    <property type="nucleotide sequence ID" value="NZ_BMZH01000003.1"/>
</dbReference>
<sequence length="396" mass="42331">MRKLLLGTALFLAACSQADTPVATDEAYQDTLQLALLDAKPGDIITIPAGTHSLDRGLSLAADGVTIRGEGMDVSILSFKGQIAGAEGLLVTGDNVVLENFAVEDSKGDAIKINDTDGVTVRGVRVEWTGEAKTENGAYGLYPVQTTNVLIEDVVAIGASDAGIYVGQSRGVIVRNSRAERNVAGIEIENTQDADVYGNLTTDNTGGILVFNMPGLTQPGGRVRVYDNDVYENDRSNFGHPGTPVASIPAGSGVVINSHDDVEIFENRIRDNRTANIIIASVYSSNFADSSFSDTFDPYPDRIHVHSNELSGGGNKPDGMELKAAKTVKFGLTGHFPHVLWDGYARGDEDPKICIEEPNAEVFNADLPNESKNMRVEMDLHRCTLPRLPAVTLNAG</sequence>
<protein>
    <recommendedName>
        <fullName evidence="2">Right handed beta helix domain-containing protein</fullName>
    </recommendedName>
</protein>
<dbReference type="Pfam" id="PF13229">
    <property type="entry name" value="Beta_helix"/>
    <property type="match status" value="1"/>
</dbReference>
<dbReference type="PROSITE" id="PS51257">
    <property type="entry name" value="PROKAR_LIPOPROTEIN"/>
    <property type="match status" value="1"/>
</dbReference>
<feature type="domain" description="Right handed beta helix" evidence="2">
    <location>
        <begin position="65"/>
        <end position="212"/>
    </location>
</feature>
<name>A0A8J3CNF7_9PROT</name>
<accession>A0A8J3CNF7</accession>
<evidence type="ECO:0000256" key="1">
    <source>
        <dbReference type="SAM" id="SignalP"/>
    </source>
</evidence>